<dbReference type="PANTHER" id="PTHR23011:SF41">
    <property type="entry name" value="CYCLIC NUCLEOTIDE-BINDING DOMAIN-CONTAINING PROTEIN"/>
    <property type="match status" value="1"/>
</dbReference>
<sequence length="499" mass="58500">MDRKRKDVSCSTKIRSIIRKISDNKKLLEKILTDLRNTTDDESSDLSIDFEGDFINNKEKLLLLTRSESRKESDLKRLAQKLSFLEPFRQYPQSIIRKLVKYSRLIGFEAGRILLDAGDKPLCAYFILSGEVKVNFDKVIDPIQRLLETIYNGELRGHVQQLKTKTYGRGNLIGMNEFLYNEARPSRMFVTKDVLCIQFKKKYIIPTLLPLINQWCMVFEYLSEFEIFKYLEFEAKRELSTIGKVKKYQARSLIEATDTSYFLIEGEITVIQRLLVENYRFNRKPQKRLYHDQNALEYGNNVESIFMKVCVLSKGSYFGLGERISKSKLWTSDTCRVLYFSKQKLLQYGSPEVWNAIKARLDAMYPPDDEIFKIFQYGRDWLNYKKDLLCQLNRGRGLATIHEVPVTLRCMKLKRSFMRNVNMTTIPDYLVGGSDPLEDEINHPFVLDEGGPLREYMFGRFKTEPPHSFENTNVEEKVDNRGSVEYETFPSFLNYDLLK</sequence>
<evidence type="ECO:0000259" key="1">
    <source>
        <dbReference type="PROSITE" id="PS50042"/>
    </source>
</evidence>
<organism evidence="2 3">
    <name type="scientific">Nezara viridula</name>
    <name type="common">Southern green stink bug</name>
    <name type="synonym">Cimex viridulus</name>
    <dbReference type="NCBI Taxonomy" id="85310"/>
    <lineage>
        <taxon>Eukaryota</taxon>
        <taxon>Metazoa</taxon>
        <taxon>Ecdysozoa</taxon>
        <taxon>Arthropoda</taxon>
        <taxon>Hexapoda</taxon>
        <taxon>Insecta</taxon>
        <taxon>Pterygota</taxon>
        <taxon>Neoptera</taxon>
        <taxon>Paraneoptera</taxon>
        <taxon>Hemiptera</taxon>
        <taxon>Heteroptera</taxon>
        <taxon>Panheteroptera</taxon>
        <taxon>Pentatomomorpha</taxon>
        <taxon>Pentatomoidea</taxon>
        <taxon>Pentatomidae</taxon>
        <taxon>Pentatominae</taxon>
        <taxon>Nezara</taxon>
    </lineage>
</organism>
<dbReference type="InterPro" id="IPR000595">
    <property type="entry name" value="cNMP-bd_dom"/>
</dbReference>
<evidence type="ECO:0000313" key="2">
    <source>
        <dbReference type="EMBL" id="CAH1397115.1"/>
    </source>
</evidence>
<dbReference type="EMBL" id="OV725079">
    <property type="protein sequence ID" value="CAH1397115.1"/>
    <property type="molecule type" value="Genomic_DNA"/>
</dbReference>
<name>A0A9P0H808_NEZVI</name>
<reference evidence="2" key="1">
    <citation type="submission" date="2022-01" db="EMBL/GenBank/DDBJ databases">
        <authorList>
            <person name="King R."/>
        </authorList>
    </citation>
    <scope>NUCLEOTIDE SEQUENCE</scope>
</reference>
<dbReference type="InterPro" id="IPR018490">
    <property type="entry name" value="cNMP-bd_dom_sf"/>
</dbReference>
<proteinExistence type="predicted"/>
<dbReference type="PROSITE" id="PS50042">
    <property type="entry name" value="CNMP_BINDING_3"/>
    <property type="match status" value="1"/>
</dbReference>
<dbReference type="OrthoDB" id="166212at2759"/>
<dbReference type="SUPFAM" id="SSF51206">
    <property type="entry name" value="cAMP-binding domain-like"/>
    <property type="match status" value="2"/>
</dbReference>
<accession>A0A9P0H808</accession>
<feature type="domain" description="Cyclic nucleotide-binding" evidence="1">
    <location>
        <begin position="87"/>
        <end position="202"/>
    </location>
</feature>
<dbReference type="Gene3D" id="2.60.120.10">
    <property type="entry name" value="Jelly Rolls"/>
    <property type="match status" value="2"/>
</dbReference>
<evidence type="ECO:0000313" key="3">
    <source>
        <dbReference type="Proteomes" id="UP001152798"/>
    </source>
</evidence>
<dbReference type="PANTHER" id="PTHR23011">
    <property type="entry name" value="CYCLIC NUCLEOTIDE-BINDING DOMAIN CONTAINING PROTEIN"/>
    <property type="match status" value="1"/>
</dbReference>
<dbReference type="Proteomes" id="UP001152798">
    <property type="component" value="Chromosome 3"/>
</dbReference>
<dbReference type="AlphaFoldDB" id="A0A9P0H808"/>
<dbReference type="InterPro" id="IPR014710">
    <property type="entry name" value="RmlC-like_jellyroll"/>
</dbReference>
<protein>
    <recommendedName>
        <fullName evidence="1">Cyclic nucleotide-binding domain-containing protein</fullName>
    </recommendedName>
</protein>
<keyword evidence="3" id="KW-1185">Reference proteome</keyword>
<gene>
    <name evidence="2" type="ORF">NEZAVI_LOCUS7033</name>
</gene>